<comment type="caution">
    <text evidence="9">The sequence shown here is derived from an EMBL/GenBank/DDBJ whole genome shotgun (WGS) entry which is preliminary data.</text>
</comment>
<keyword evidence="6 7" id="KW-0472">Membrane</keyword>
<comment type="similarity">
    <text evidence="2">Belongs to the bacterial sugar transferase family.</text>
</comment>
<dbReference type="EC" id="2.7.8.31" evidence="9"/>
<dbReference type="InterPro" id="IPR017473">
    <property type="entry name" value="Undecaprenyl-P_gluc_Ptfrase"/>
</dbReference>
<protein>
    <submittedName>
        <fullName evidence="9">Undecaprenyl-phosphate glucose phosphotransferase</fullName>
        <ecNumber evidence="9">2.7.8.31</ecNumber>
    </submittedName>
</protein>
<proteinExistence type="inferred from homology"/>
<sequence>MIKDNQQYFNKLHVLIDALVIIVSYMFAWWLKFLSGILDHEVGVLSFEFYMRALLLIVPVYILLYYAFNLYTSKRVQGRRLEFSNIVMANTVGLLLMFAALFTLTSYNPQYRNFSREMLFYFYVTNIVMEEIVRLLIRRFLRSIRRRGYNLKHILLVGYSRAAEQYIDRIQQNPQWGYNVRGVLDDNIARGTSYKGVKVIGSIGNLNYILPQNSLDEIAITLGLEEYYKLEKIVAECEKSGVHTKFIPDYGNIIPTRPYTEDLLGLPVINIRYVPLSNTFNAFVKRCMDVVGSIVCIILFSPVMLLSAILVKATSKGPLIFAQERVGLHNKPFQMYKFRTMYVQTEEEEQKGWTKKNDPRVTGVGKFLRKTSLDEFPQLFNVLKGDMSLVGPRPERPQYVEKFREEIPRYMIKHQVRPGMTGWAQVNGYRGDTSIRKRIEHDLYYIENWTLGLDVKILFLTVFKGFINKNAY</sequence>
<dbReference type="NCBIfam" id="TIGR03025">
    <property type="entry name" value="EPS_sugtrans"/>
    <property type="match status" value="1"/>
</dbReference>
<evidence type="ECO:0000256" key="1">
    <source>
        <dbReference type="ARBA" id="ARBA00004141"/>
    </source>
</evidence>
<feature type="transmembrane region" description="Helical" evidence="7">
    <location>
        <begin position="12"/>
        <end position="30"/>
    </location>
</feature>
<evidence type="ECO:0000313" key="10">
    <source>
        <dbReference type="Proteomes" id="UP000266172"/>
    </source>
</evidence>
<evidence type="ECO:0000256" key="2">
    <source>
        <dbReference type="ARBA" id="ARBA00006464"/>
    </source>
</evidence>
<evidence type="ECO:0000313" key="9">
    <source>
        <dbReference type="EMBL" id="RGS39634.1"/>
    </source>
</evidence>
<dbReference type="PANTHER" id="PTHR30576">
    <property type="entry name" value="COLANIC BIOSYNTHESIS UDP-GLUCOSE LIPID CARRIER TRANSFERASE"/>
    <property type="match status" value="1"/>
</dbReference>
<name>A0A395V5U2_9FIRM</name>
<reference evidence="9 10" key="1">
    <citation type="submission" date="2018-08" db="EMBL/GenBank/DDBJ databases">
        <title>A genome reference for cultivated species of the human gut microbiota.</title>
        <authorList>
            <person name="Zou Y."/>
            <person name="Xue W."/>
            <person name="Luo G."/>
        </authorList>
    </citation>
    <scope>NUCLEOTIDE SEQUENCE [LARGE SCALE GENOMIC DNA]</scope>
    <source>
        <strain evidence="9 10">AF22-12AC</strain>
    </source>
</reference>
<evidence type="ECO:0000256" key="7">
    <source>
        <dbReference type="SAM" id="Phobius"/>
    </source>
</evidence>
<dbReference type="InterPro" id="IPR017475">
    <property type="entry name" value="EPS_sugar_tfrase"/>
</dbReference>
<gene>
    <name evidence="9" type="ORF">DWX93_10430</name>
</gene>
<comment type="subcellular location">
    <subcellularLocation>
        <location evidence="1">Membrane</location>
        <topology evidence="1">Multi-pass membrane protein</topology>
    </subcellularLocation>
</comment>
<dbReference type="NCBIfam" id="TIGR03023">
    <property type="entry name" value="WcaJ_sugtrans"/>
    <property type="match status" value="1"/>
</dbReference>
<dbReference type="Proteomes" id="UP000266172">
    <property type="component" value="Unassembled WGS sequence"/>
</dbReference>
<feature type="transmembrane region" description="Helical" evidence="7">
    <location>
        <begin position="119"/>
        <end position="137"/>
    </location>
</feature>
<feature type="transmembrane region" description="Helical" evidence="7">
    <location>
        <begin position="290"/>
        <end position="311"/>
    </location>
</feature>
<dbReference type="Gene3D" id="3.40.50.720">
    <property type="entry name" value="NAD(P)-binding Rossmann-like Domain"/>
    <property type="match status" value="1"/>
</dbReference>
<keyword evidence="5 7" id="KW-1133">Transmembrane helix</keyword>
<evidence type="ECO:0000256" key="6">
    <source>
        <dbReference type="ARBA" id="ARBA00023136"/>
    </source>
</evidence>
<feature type="transmembrane region" description="Helical" evidence="7">
    <location>
        <begin position="83"/>
        <end position="107"/>
    </location>
</feature>
<dbReference type="InterPro" id="IPR003362">
    <property type="entry name" value="Bact_transf"/>
</dbReference>
<dbReference type="EMBL" id="QRVL01000008">
    <property type="protein sequence ID" value="RGS39634.1"/>
    <property type="molecule type" value="Genomic_DNA"/>
</dbReference>
<dbReference type="Pfam" id="PF02397">
    <property type="entry name" value="Bac_transf"/>
    <property type="match status" value="1"/>
</dbReference>
<accession>A0A395V5U2</accession>
<evidence type="ECO:0000256" key="5">
    <source>
        <dbReference type="ARBA" id="ARBA00022989"/>
    </source>
</evidence>
<evidence type="ECO:0000256" key="3">
    <source>
        <dbReference type="ARBA" id="ARBA00022679"/>
    </source>
</evidence>
<dbReference type="GO" id="GO:0016020">
    <property type="term" value="C:membrane"/>
    <property type="evidence" value="ECO:0007669"/>
    <property type="project" value="UniProtKB-SubCell"/>
</dbReference>
<organism evidence="9 10">
    <name type="scientific">Roseburia hominis</name>
    <dbReference type="NCBI Taxonomy" id="301301"/>
    <lineage>
        <taxon>Bacteria</taxon>
        <taxon>Bacillati</taxon>
        <taxon>Bacillota</taxon>
        <taxon>Clostridia</taxon>
        <taxon>Lachnospirales</taxon>
        <taxon>Lachnospiraceae</taxon>
        <taxon>Roseburia</taxon>
    </lineage>
</organism>
<evidence type="ECO:0000259" key="8">
    <source>
        <dbReference type="Pfam" id="PF02397"/>
    </source>
</evidence>
<dbReference type="GO" id="GO:0089702">
    <property type="term" value="F:undecaprenyl-phosphate glucose phosphotransferase activity"/>
    <property type="evidence" value="ECO:0007669"/>
    <property type="project" value="UniProtKB-EC"/>
</dbReference>
<keyword evidence="3 9" id="KW-0808">Transferase</keyword>
<feature type="domain" description="Bacterial sugar transferase" evidence="8">
    <location>
        <begin position="285"/>
        <end position="464"/>
    </location>
</feature>
<evidence type="ECO:0000256" key="4">
    <source>
        <dbReference type="ARBA" id="ARBA00022692"/>
    </source>
</evidence>
<dbReference type="RefSeq" id="WP_118097596.1">
    <property type="nucleotide sequence ID" value="NZ_CAUGCI010000002.1"/>
</dbReference>
<keyword evidence="4 7" id="KW-0812">Transmembrane</keyword>
<dbReference type="Pfam" id="PF13727">
    <property type="entry name" value="CoA_binding_3"/>
    <property type="match status" value="1"/>
</dbReference>
<dbReference type="AlphaFoldDB" id="A0A395V5U2"/>
<feature type="transmembrane region" description="Helical" evidence="7">
    <location>
        <begin position="50"/>
        <end position="71"/>
    </location>
</feature>
<dbReference type="PANTHER" id="PTHR30576:SF0">
    <property type="entry name" value="UNDECAPRENYL-PHOSPHATE N-ACETYLGALACTOSAMINYL 1-PHOSPHATE TRANSFERASE-RELATED"/>
    <property type="match status" value="1"/>
</dbReference>